<sequence length="104" mass="11224">MSDSYRKDFSDKAAEKVKPDSQKSYAEQGKEFVTDKADQVAGKMQPEHEKGAFQGVSDSAQKGKNEATGKSMTEQAGEYVDAAKAKLNDAAEYVSSSLHGGEKK</sequence>
<proteinExistence type="predicted"/>
<dbReference type="Pfam" id="PF04119">
    <property type="entry name" value="HSP9_HSP12"/>
    <property type="match status" value="1"/>
</dbReference>
<dbReference type="Proteomes" id="UP000236544">
    <property type="component" value="Unassembled WGS sequence"/>
</dbReference>
<evidence type="ECO:0000313" key="3">
    <source>
        <dbReference type="Proteomes" id="UP000236544"/>
    </source>
</evidence>
<reference evidence="3" key="1">
    <citation type="submission" date="2015-10" db="EMBL/GenBank/DDBJ databases">
        <authorList>
            <person name="Devillers H."/>
        </authorList>
    </citation>
    <scope>NUCLEOTIDE SEQUENCE [LARGE SCALE GENOMIC DNA]</scope>
</reference>
<organism evidence="2 3">
    <name type="scientific">Lachancea quebecensis</name>
    <dbReference type="NCBI Taxonomy" id="1654605"/>
    <lineage>
        <taxon>Eukaryota</taxon>
        <taxon>Fungi</taxon>
        <taxon>Dikarya</taxon>
        <taxon>Ascomycota</taxon>
        <taxon>Saccharomycotina</taxon>
        <taxon>Saccharomycetes</taxon>
        <taxon>Saccharomycetales</taxon>
        <taxon>Saccharomycetaceae</taxon>
        <taxon>Lachancea</taxon>
    </lineage>
</organism>
<evidence type="ECO:0000256" key="1">
    <source>
        <dbReference type="SAM" id="MobiDB-lite"/>
    </source>
</evidence>
<dbReference type="AlphaFoldDB" id="A0A0P1KYA1"/>
<dbReference type="OrthoDB" id="2348401at2759"/>
<protein>
    <submittedName>
        <fullName evidence="2">LAQU0S26e00386g1_1</fullName>
    </submittedName>
</protein>
<keyword evidence="3" id="KW-1185">Reference proteome</keyword>
<accession>A0A0P1KYA1</accession>
<dbReference type="EMBL" id="LN890529">
    <property type="protein sequence ID" value="CUS25072.1"/>
    <property type="molecule type" value="Genomic_DNA"/>
</dbReference>
<feature type="compositionally biased region" description="Basic and acidic residues" evidence="1">
    <location>
        <begin position="1"/>
        <end position="21"/>
    </location>
</feature>
<dbReference type="InterPro" id="IPR007250">
    <property type="entry name" value="HSP9_HSP12"/>
</dbReference>
<feature type="compositionally biased region" description="Basic and acidic residues" evidence="1">
    <location>
        <begin position="28"/>
        <end position="38"/>
    </location>
</feature>
<feature type="region of interest" description="Disordered" evidence="1">
    <location>
        <begin position="1"/>
        <end position="75"/>
    </location>
</feature>
<evidence type="ECO:0000313" key="2">
    <source>
        <dbReference type="EMBL" id="CUS25072.1"/>
    </source>
</evidence>
<name>A0A0P1KYA1_9SACH</name>
<gene>
    <name evidence="2" type="ORF">LAQU0_S26e00386g</name>
</gene>
<dbReference type="Gene3D" id="6.10.280.100">
    <property type="match status" value="1"/>
</dbReference>
<dbReference type="PIRSF" id="PIRSF002590">
    <property type="entry name" value="HSP9/HSP12_fun"/>
    <property type="match status" value="1"/>
</dbReference>